<dbReference type="GO" id="GO:0071014">
    <property type="term" value="C:post-mRNA release spliceosomal complex"/>
    <property type="evidence" value="ECO:0007669"/>
    <property type="project" value="TreeGrafter"/>
</dbReference>
<dbReference type="PANTHER" id="PTHR12111:SF2">
    <property type="entry name" value="SPLICING FACTOR YJU2B-RELATED"/>
    <property type="match status" value="1"/>
</dbReference>
<dbReference type="PANTHER" id="PTHR12111">
    <property type="entry name" value="SPLICING FACTOR YJU2"/>
    <property type="match status" value="1"/>
</dbReference>
<evidence type="ECO:0000313" key="2">
    <source>
        <dbReference type="EMBL" id="PJF19169.1"/>
    </source>
</evidence>
<dbReference type="Pfam" id="PF04502">
    <property type="entry name" value="Saf4_Yju2"/>
    <property type="match status" value="1"/>
</dbReference>
<organism evidence="2 3">
    <name type="scientific">Paramicrosporidium saccamoebae</name>
    <dbReference type="NCBI Taxonomy" id="1246581"/>
    <lineage>
        <taxon>Eukaryota</taxon>
        <taxon>Fungi</taxon>
        <taxon>Fungi incertae sedis</taxon>
        <taxon>Cryptomycota</taxon>
        <taxon>Cryptomycota incertae sedis</taxon>
        <taxon>Paramicrosporidium</taxon>
    </lineage>
</organism>
<reference evidence="2 3" key="1">
    <citation type="submission" date="2016-10" db="EMBL/GenBank/DDBJ databases">
        <title>The genome of Paramicrosporidium saccamoebae is the missing link in understanding Cryptomycota and Microsporidia evolution.</title>
        <authorList>
            <person name="Quandt C.A."/>
            <person name="Beaudet D."/>
            <person name="Corsaro D."/>
            <person name="Michel R."/>
            <person name="Corradi N."/>
            <person name="James T."/>
        </authorList>
    </citation>
    <scope>NUCLEOTIDE SEQUENCE [LARGE SCALE GENOMIC DNA]</scope>
    <source>
        <strain evidence="2 3">KSL3</strain>
    </source>
</reference>
<evidence type="ECO:0000313" key="3">
    <source>
        <dbReference type="Proteomes" id="UP000240830"/>
    </source>
</evidence>
<comment type="caution">
    <text evidence="2">The sequence shown here is derived from an EMBL/GenBank/DDBJ whole genome shotgun (WGS) entry which is preliminary data.</text>
</comment>
<sequence length="268" mass="31422">MGSINKHLGQHPLRARARKLNEGILVIRFEMPFNIWCLGCNQHIGRGVRFNAEKKKVGDYYSTAIWSFRMKCHLCSHWMEIRTDPKNSEYVVTEGAKRKMEERSAEELGIKAPLGLKEAEMMQNNPFFRLEHQVADEKVAQVMVPKLSAIQTVNERTWKDDYEASRLLRKKFREEKQLMNEERSRVDALRSKLSIDLKLPKEREEDVVMARNLGLDRRKTESLSEATKRIRDDSIFGNRPNIKKLSFGDEIDEPLDLVPKRMLRPRKE</sequence>
<dbReference type="Proteomes" id="UP000240830">
    <property type="component" value="Unassembled WGS sequence"/>
</dbReference>
<dbReference type="OrthoDB" id="360327at2759"/>
<dbReference type="InterPro" id="IPR007590">
    <property type="entry name" value="Saf4/Yju2"/>
</dbReference>
<dbReference type="GO" id="GO:0005684">
    <property type="term" value="C:U2-type spliceosomal complex"/>
    <property type="evidence" value="ECO:0007669"/>
    <property type="project" value="TreeGrafter"/>
</dbReference>
<accession>A0A2H9TN68</accession>
<proteinExistence type="inferred from homology"/>
<dbReference type="GO" id="GO:0000398">
    <property type="term" value="P:mRNA splicing, via spliceosome"/>
    <property type="evidence" value="ECO:0007669"/>
    <property type="project" value="InterPro"/>
</dbReference>
<dbReference type="STRING" id="1246581.A0A2H9TN68"/>
<name>A0A2H9TN68_9FUNG</name>
<keyword evidence="3" id="KW-1185">Reference proteome</keyword>
<dbReference type="EMBL" id="MTSL01000075">
    <property type="protein sequence ID" value="PJF19169.1"/>
    <property type="molecule type" value="Genomic_DNA"/>
</dbReference>
<protein>
    <submittedName>
        <fullName evidence="2">Coiled-coil domain-containing protein 130</fullName>
    </submittedName>
</protein>
<dbReference type="AlphaFoldDB" id="A0A2H9TN68"/>
<comment type="similarity">
    <text evidence="1">Belongs to the CWC16 family.</text>
</comment>
<evidence type="ECO:0000256" key="1">
    <source>
        <dbReference type="ARBA" id="ARBA00005595"/>
    </source>
</evidence>
<gene>
    <name evidence="2" type="ORF">PSACC_01011</name>
</gene>